<evidence type="ECO:0000313" key="1">
    <source>
        <dbReference type="EMBL" id="RXK86572.1"/>
    </source>
</evidence>
<keyword evidence="2" id="KW-1185">Reference proteome</keyword>
<dbReference type="Proteomes" id="UP000290545">
    <property type="component" value="Unassembled WGS sequence"/>
</dbReference>
<protein>
    <recommendedName>
        <fullName evidence="3">DUF4397 domain-containing protein</fullName>
    </recommendedName>
</protein>
<gene>
    <name evidence="1" type="ORF">ESB13_07135</name>
</gene>
<dbReference type="EMBL" id="SDHZ01000001">
    <property type="protein sequence ID" value="RXK86572.1"/>
    <property type="molecule type" value="Genomic_DNA"/>
</dbReference>
<proteinExistence type="predicted"/>
<sequence>MFLVKYKNTPGARYLGTAIMVACIMWCFTACKKEMPEEIFPASLTLVNAINDNASFLNFYFGETEPKSYGRLVYAKSGESFDYVTNKMDQPVSLFRNYDTSSLSKRILQTRVQLESGGIFTHFIYGSPSNIQQKTIKENLPSRSVNDSVVNLRIINLFENRAIDVEQLEPLATTMASNIAYEQLTGFIKIPVTASVQQFRFAVKDHATGATLATFTEGNILPGATTPNLQWLFKARTMLVTGTWGNAGSYSAKITTIGHF</sequence>
<dbReference type="OrthoDB" id="650598at2"/>
<dbReference type="AlphaFoldDB" id="A0A4Q1DAX6"/>
<evidence type="ECO:0000313" key="2">
    <source>
        <dbReference type="Proteomes" id="UP000290545"/>
    </source>
</evidence>
<name>A0A4Q1DAX6_9BACT</name>
<evidence type="ECO:0008006" key="3">
    <source>
        <dbReference type="Google" id="ProtNLM"/>
    </source>
</evidence>
<reference evidence="1 2" key="1">
    <citation type="submission" date="2019-01" db="EMBL/GenBank/DDBJ databases">
        <title>Filimonas sp. strain TTM-71.</title>
        <authorList>
            <person name="Chen W.-M."/>
        </authorList>
    </citation>
    <scope>NUCLEOTIDE SEQUENCE [LARGE SCALE GENOMIC DNA]</scope>
    <source>
        <strain evidence="1 2">TTM-71</strain>
    </source>
</reference>
<accession>A0A4Q1DAX6</accession>
<dbReference type="RefSeq" id="WP_129002321.1">
    <property type="nucleotide sequence ID" value="NZ_SDHZ01000001.1"/>
</dbReference>
<comment type="caution">
    <text evidence="1">The sequence shown here is derived from an EMBL/GenBank/DDBJ whole genome shotgun (WGS) entry which is preliminary data.</text>
</comment>
<organism evidence="1 2">
    <name type="scientific">Filimonas effusa</name>
    <dbReference type="NCBI Taxonomy" id="2508721"/>
    <lineage>
        <taxon>Bacteria</taxon>
        <taxon>Pseudomonadati</taxon>
        <taxon>Bacteroidota</taxon>
        <taxon>Chitinophagia</taxon>
        <taxon>Chitinophagales</taxon>
        <taxon>Chitinophagaceae</taxon>
        <taxon>Filimonas</taxon>
    </lineage>
</organism>